<evidence type="ECO:0000313" key="1">
    <source>
        <dbReference type="EMBL" id="VEP12532.1"/>
    </source>
</evidence>
<gene>
    <name evidence="1" type="ORF">H1P_1520006</name>
</gene>
<dbReference type="AlphaFoldDB" id="A0A563VM85"/>
<dbReference type="OrthoDB" id="466450at2"/>
<dbReference type="EMBL" id="CAACVJ010000060">
    <property type="protein sequence ID" value="VEP12532.1"/>
    <property type="molecule type" value="Genomic_DNA"/>
</dbReference>
<dbReference type="RefSeq" id="WP_144870510.1">
    <property type="nucleotide sequence ID" value="NZ_LR213903.1"/>
</dbReference>
<evidence type="ECO:0000313" key="2">
    <source>
        <dbReference type="Proteomes" id="UP000320055"/>
    </source>
</evidence>
<dbReference type="Proteomes" id="UP000320055">
    <property type="component" value="Unassembled WGS sequence"/>
</dbReference>
<organism evidence="1 2">
    <name type="scientific">Hyella patelloides LEGE 07179</name>
    <dbReference type="NCBI Taxonomy" id="945734"/>
    <lineage>
        <taxon>Bacteria</taxon>
        <taxon>Bacillati</taxon>
        <taxon>Cyanobacteriota</taxon>
        <taxon>Cyanophyceae</taxon>
        <taxon>Pleurocapsales</taxon>
        <taxon>Hyellaceae</taxon>
        <taxon>Hyella</taxon>
    </lineage>
</organism>
<name>A0A563VM85_9CYAN</name>
<protein>
    <submittedName>
        <fullName evidence="1">Uncharacterized protein</fullName>
    </submittedName>
</protein>
<proteinExistence type="predicted"/>
<accession>A0A563VM85</accession>
<keyword evidence="2" id="KW-1185">Reference proteome</keyword>
<reference evidence="1 2" key="1">
    <citation type="submission" date="2019-01" db="EMBL/GenBank/DDBJ databases">
        <authorList>
            <person name="Brito A."/>
        </authorList>
    </citation>
    <scope>NUCLEOTIDE SEQUENCE [LARGE SCALE GENOMIC DNA]</scope>
    <source>
        <strain evidence="1">1</strain>
    </source>
</reference>
<sequence length="78" mass="8791">MECKIISRAGQTLARGKLFLQHEEDGKMRLNLKTNRGTLIKGGIVSDDGDLRTASDELFNNCFNYWGMSNLTLSINIR</sequence>